<dbReference type="Gene3D" id="3.40.50.720">
    <property type="entry name" value="NAD(P)-binding Rossmann-like Domain"/>
    <property type="match status" value="1"/>
</dbReference>
<dbReference type="PANTHER" id="PTHR43054">
    <property type="match status" value="1"/>
</dbReference>
<evidence type="ECO:0000259" key="1">
    <source>
        <dbReference type="Pfam" id="PF01408"/>
    </source>
</evidence>
<protein>
    <submittedName>
        <fullName evidence="3">Gfo/Idh/MocA family protein</fullName>
    </submittedName>
</protein>
<proteinExistence type="predicted"/>
<name>A0ABW4BKB8_9LACO</name>
<organism evidence="3 4">
    <name type="scientific">Lacticaseibacillus suilingensis</name>
    <dbReference type="NCBI Taxonomy" id="2799577"/>
    <lineage>
        <taxon>Bacteria</taxon>
        <taxon>Bacillati</taxon>
        <taxon>Bacillota</taxon>
        <taxon>Bacilli</taxon>
        <taxon>Lactobacillales</taxon>
        <taxon>Lactobacillaceae</taxon>
        <taxon>Lacticaseibacillus</taxon>
    </lineage>
</organism>
<comment type="caution">
    <text evidence="3">The sequence shown here is derived from an EMBL/GenBank/DDBJ whole genome shotgun (WGS) entry which is preliminary data.</text>
</comment>
<evidence type="ECO:0000313" key="3">
    <source>
        <dbReference type="EMBL" id="MFD1400137.1"/>
    </source>
</evidence>
<dbReference type="Pfam" id="PF01408">
    <property type="entry name" value="GFO_IDH_MocA"/>
    <property type="match status" value="1"/>
</dbReference>
<dbReference type="EMBL" id="JBHTOA010000048">
    <property type="protein sequence ID" value="MFD1400137.1"/>
    <property type="molecule type" value="Genomic_DNA"/>
</dbReference>
<dbReference type="SUPFAM" id="SSF55347">
    <property type="entry name" value="Glyceraldehyde-3-phosphate dehydrogenase-like, C-terminal domain"/>
    <property type="match status" value="1"/>
</dbReference>
<gene>
    <name evidence="3" type="ORF">ACFQ41_12535</name>
</gene>
<feature type="domain" description="GFO/IDH/MocA-like oxidoreductase" evidence="2">
    <location>
        <begin position="139"/>
        <end position="247"/>
    </location>
</feature>
<dbReference type="RefSeq" id="WP_204118360.1">
    <property type="nucleotide sequence ID" value="NZ_BOLV01000004.1"/>
</dbReference>
<reference evidence="4" key="1">
    <citation type="journal article" date="2019" name="Int. J. Syst. Evol. Microbiol.">
        <title>The Global Catalogue of Microorganisms (GCM) 10K type strain sequencing project: providing services to taxonomists for standard genome sequencing and annotation.</title>
        <authorList>
            <consortium name="The Broad Institute Genomics Platform"/>
            <consortium name="The Broad Institute Genome Sequencing Center for Infectious Disease"/>
            <person name="Wu L."/>
            <person name="Ma J."/>
        </authorList>
    </citation>
    <scope>NUCLEOTIDE SEQUENCE [LARGE SCALE GENOMIC DNA]</scope>
    <source>
        <strain evidence="4">CCM 9110</strain>
    </source>
</reference>
<evidence type="ECO:0000313" key="4">
    <source>
        <dbReference type="Proteomes" id="UP001597199"/>
    </source>
</evidence>
<keyword evidence="4" id="KW-1185">Reference proteome</keyword>
<sequence length="325" mass="35207">MKLAIFGAGMIVKDFLTMIDRVPNVQLKAIMGVPADLATMEEMQAAHHIDEVYTDVAACLSEADIDTVYVALPNFLHYRFTKLALEAGKNVICEKPFVLTSTQAQELAALAEAKGLVLVEAITNQYLSNYAAIKQRMAALGDIKVIECNYSQYSHRYDAFQAGTILPAFDPKKGGGALMDLNIYNIHFVVGLMGAPLSVHYYANVERNIDTSGALVLNYPGTQVVCVAAKDCSAPVRSTIQGNRGSIQIAGPVNVLTGFTEELNDGTKETVDEKVDQHRMYEEFVAFEAMIADHDLAAAKQRMAHSLAVMNVVDAALADAGIKLG</sequence>
<dbReference type="InterPro" id="IPR036291">
    <property type="entry name" value="NAD(P)-bd_dom_sf"/>
</dbReference>
<dbReference type="SUPFAM" id="SSF51735">
    <property type="entry name" value="NAD(P)-binding Rossmann-fold domains"/>
    <property type="match status" value="1"/>
</dbReference>
<dbReference type="Pfam" id="PF22725">
    <property type="entry name" value="GFO_IDH_MocA_C3"/>
    <property type="match status" value="1"/>
</dbReference>
<dbReference type="InterPro" id="IPR000683">
    <property type="entry name" value="Gfo/Idh/MocA-like_OxRdtase_N"/>
</dbReference>
<dbReference type="PANTHER" id="PTHR43054:SF1">
    <property type="entry name" value="SCYLLO-INOSITOL 2-DEHYDROGENASE (NADP(+)) IOLU"/>
    <property type="match status" value="1"/>
</dbReference>
<evidence type="ECO:0000259" key="2">
    <source>
        <dbReference type="Pfam" id="PF22725"/>
    </source>
</evidence>
<dbReference type="InterPro" id="IPR055170">
    <property type="entry name" value="GFO_IDH_MocA-like_dom"/>
</dbReference>
<feature type="domain" description="Gfo/Idh/MocA-like oxidoreductase N-terminal" evidence="1">
    <location>
        <begin position="2"/>
        <end position="118"/>
    </location>
</feature>
<accession>A0ABW4BKB8</accession>
<dbReference type="Proteomes" id="UP001597199">
    <property type="component" value="Unassembled WGS sequence"/>
</dbReference>
<dbReference type="Gene3D" id="3.30.360.10">
    <property type="entry name" value="Dihydrodipicolinate Reductase, domain 2"/>
    <property type="match status" value="1"/>
</dbReference>